<dbReference type="GO" id="GO:0016020">
    <property type="term" value="C:membrane"/>
    <property type="evidence" value="ECO:0007669"/>
    <property type="project" value="UniProtKB-SubCell"/>
</dbReference>
<evidence type="ECO:0000256" key="4">
    <source>
        <dbReference type="ARBA" id="ARBA00022448"/>
    </source>
</evidence>
<proteinExistence type="inferred from homology"/>
<dbReference type="PANTHER" id="PTHR31803">
    <property type="entry name" value="ALTERNATIVE OXIDASE"/>
    <property type="match status" value="1"/>
</dbReference>
<name>A0AA88GJC2_NAELO</name>
<gene>
    <name evidence="13" type="ORF">C9374_008940</name>
</gene>
<dbReference type="InterPro" id="IPR038659">
    <property type="entry name" value="AOX_sf"/>
</dbReference>
<dbReference type="GO" id="GO:0010230">
    <property type="term" value="P:alternative respiration"/>
    <property type="evidence" value="ECO:0007669"/>
    <property type="project" value="TreeGrafter"/>
</dbReference>
<keyword evidence="12" id="KW-0472">Membrane</keyword>
<keyword evidence="4" id="KW-0813">Transport</keyword>
<evidence type="ECO:0000256" key="7">
    <source>
        <dbReference type="ARBA" id="ARBA00022723"/>
    </source>
</evidence>
<dbReference type="RefSeq" id="XP_044545117.1">
    <property type="nucleotide sequence ID" value="XM_044699072.1"/>
</dbReference>
<evidence type="ECO:0000256" key="1">
    <source>
        <dbReference type="ARBA" id="ARBA00001962"/>
    </source>
</evidence>
<evidence type="ECO:0008006" key="15">
    <source>
        <dbReference type="Google" id="ProtNLM"/>
    </source>
</evidence>
<evidence type="ECO:0000256" key="10">
    <source>
        <dbReference type="ARBA" id="ARBA00023002"/>
    </source>
</evidence>
<evidence type="ECO:0000256" key="6">
    <source>
        <dbReference type="ARBA" id="ARBA00022692"/>
    </source>
</evidence>
<evidence type="ECO:0000256" key="9">
    <source>
        <dbReference type="ARBA" id="ARBA00022989"/>
    </source>
</evidence>
<evidence type="ECO:0000313" key="14">
    <source>
        <dbReference type="Proteomes" id="UP000816034"/>
    </source>
</evidence>
<dbReference type="GeneID" id="68101394"/>
<evidence type="ECO:0000256" key="5">
    <source>
        <dbReference type="ARBA" id="ARBA00022660"/>
    </source>
</evidence>
<dbReference type="Gene3D" id="1.20.1260.140">
    <property type="entry name" value="Alternative oxidase"/>
    <property type="match status" value="2"/>
</dbReference>
<keyword evidence="10" id="KW-0560">Oxidoreductase</keyword>
<evidence type="ECO:0000256" key="11">
    <source>
        <dbReference type="ARBA" id="ARBA00023004"/>
    </source>
</evidence>
<keyword evidence="9" id="KW-1133">Transmembrane helix</keyword>
<keyword evidence="11" id="KW-0408">Iron</keyword>
<dbReference type="GO" id="GO:0046872">
    <property type="term" value="F:metal ion binding"/>
    <property type="evidence" value="ECO:0007669"/>
    <property type="project" value="UniProtKB-KW"/>
</dbReference>
<keyword evidence="5" id="KW-0679">Respiratory chain</keyword>
<evidence type="ECO:0000313" key="13">
    <source>
        <dbReference type="EMBL" id="KAG2377855.1"/>
    </source>
</evidence>
<keyword evidence="14" id="KW-1185">Reference proteome</keyword>
<dbReference type="AlphaFoldDB" id="A0AA88GJC2"/>
<comment type="caution">
    <text evidence="13">The sequence shown here is derived from an EMBL/GenBank/DDBJ whole genome shotgun (WGS) entry which is preliminary data.</text>
</comment>
<protein>
    <recommendedName>
        <fullName evidence="15">Alternative oxidase</fullName>
    </recommendedName>
</protein>
<reference evidence="13 14" key="1">
    <citation type="journal article" date="2018" name="BMC Genomics">
        <title>The genome of Naegleria lovaniensis, the basis for a comparative approach to unravel pathogenicity factors of the human pathogenic amoeba N. fowleri.</title>
        <authorList>
            <person name="Liechti N."/>
            <person name="Schurch N."/>
            <person name="Bruggmann R."/>
            <person name="Wittwer M."/>
        </authorList>
    </citation>
    <scope>NUCLEOTIDE SEQUENCE [LARGE SCALE GENOMIC DNA]</scope>
    <source>
        <strain evidence="13 14">ATCC 30569</strain>
    </source>
</reference>
<evidence type="ECO:0000256" key="8">
    <source>
        <dbReference type="ARBA" id="ARBA00022982"/>
    </source>
</evidence>
<comment type="subcellular location">
    <subcellularLocation>
        <location evidence="2">Membrane</location>
    </subcellularLocation>
</comment>
<evidence type="ECO:0000256" key="12">
    <source>
        <dbReference type="ARBA" id="ARBA00023136"/>
    </source>
</evidence>
<comment type="cofactor">
    <cofactor evidence="1">
        <name>Fe cation</name>
        <dbReference type="ChEBI" id="CHEBI:24875"/>
    </cofactor>
</comment>
<organism evidence="13 14">
    <name type="scientific">Naegleria lovaniensis</name>
    <name type="common">Amoeba</name>
    <dbReference type="NCBI Taxonomy" id="51637"/>
    <lineage>
        <taxon>Eukaryota</taxon>
        <taxon>Discoba</taxon>
        <taxon>Heterolobosea</taxon>
        <taxon>Tetramitia</taxon>
        <taxon>Eutetramitia</taxon>
        <taxon>Vahlkampfiidae</taxon>
        <taxon>Naegleria</taxon>
    </lineage>
</organism>
<keyword evidence="7" id="KW-0479">Metal-binding</keyword>
<dbReference type="InterPro" id="IPR002680">
    <property type="entry name" value="AOX"/>
</dbReference>
<comment type="similarity">
    <text evidence="3">Belongs to the alternative oxidase family.</text>
</comment>
<dbReference type="Pfam" id="PF01786">
    <property type="entry name" value="AOX"/>
    <property type="match status" value="1"/>
</dbReference>
<sequence>MKQRSLQWASSNLFKRNINFIKKPLLGKEATSQSKIQSTIAIHSDFSIHSSFSFHTHSTLFAFPLKATANPNTTSTQPKETHQLDVQHGAEIQQIITEHYNAHTPLFVSTGRNIEHGPYLDTKQLESNYITERKPLKGFSEYLAYSIVRCIKGIIHAFFGKNYIHHALCLEAIASIPGVVMGTIKHYAFIIRLRRTVSVDSSVMFDEAENENMHLMIWTQITSPTFVEQEAIQSYTQLLEDIDSDISRYSSIHIPEVALKYYNLDPVKSELRDLVLAIRADECHHRDFHRLKSYWKEDLQKFSV</sequence>
<evidence type="ECO:0000256" key="3">
    <source>
        <dbReference type="ARBA" id="ARBA00008388"/>
    </source>
</evidence>
<dbReference type="Proteomes" id="UP000816034">
    <property type="component" value="Unassembled WGS sequence"/>
</dbReference>
<dbReference type="GO" id="GO:0005739">
    <property type="term" value="C:mitochondrion"/>
    <property type="evidence" value="ECO:0007669"/>
    <property type="project" value="TreeGrafter"/>
</dbReference>
<evidence type="ECO:0000256" key="2">
    <source>
        <dbReference type="ARBA" id="ARBA00004370"/>
    </source>
</evidence>
<dbReference type="EMBL" id="PYSW02000036">
    <property type="protein sequence ID" value="KAG2377855.1"/>
    <property type="molecule type" value="Genomic_DNA"/>
</dbReference>
<dbReference type="PANTHER" id="PTHR31803:SF3">
    <property type="entry name" value="ALTERNATIVE OXIDASE"/>
    <property type="match status" value="1"/>
</dbReference>
<dbReference type="GO" id="GO:0009916">
    <property type="term" value="F:alternative oxidase activity"/>
    <property type="evidence" value="ECO:0007669"/>
    <property type="project" value="InterPro"/>
</dbReference>
<keyword evidence="6" id="KW-0812">Transmembrane</keyword>
<keyword evidence="8" id="KW-0249">Electron transport</keyword>
<accession>A0AA88GJC2</accession>